<proteinExistence type="inferred from homology"/>
<dbReference type="SUPFAM" id="SSF53597">
    <property type="entry name" value="Dihydrofolate reductase-like"/>
    <property type="match status" value="1"/>
</dbReference>
<feature type="domain" description="DHFR" evidence="13">
    <location>
        <begin position="67"/>
        <end position="131"/>
    </location>
</feature>
<dbReference type="OrthoDB" id="46392at2759"/>
<keyword evidence="5" id="KW-0489">Methyltransferase</keyword>
<dbReference type="Pfam" id="PF00186">
    <property type="entry name" value="DHFR_1"/>
    <property type="match status" value="1"/>
</dbReference>
<dbReference type="GO" id="GO:0004799">
    <property type="term" value="F:thymidylate synthase activity"/>
    <property type="evidence" value="ECO:0007669"/>
    <property type="project" value="UniProtKB-EC"/>
</dbReference>
<dbReference type="AlphaFoldDB" id="A0A1Z5KPZ7"/>
<evidence type="ECO:0000256" key="4">
    <source>
        <dbReference type="ARBA" id="ARBA00022563"/>
    </source>
</evidence>
<evidence type="ECO:0000256" key="8">
    <source>
        <dbReference type="ARBA" id="ARBA00022857"/>
    </source>
</evidence>
<keyword evidence="7" id="KW-0545">Nucleotide biosynthesis</keyword>
<evidence type="ECO:0000313" key="14">
    <source>
        <dbReference type="EMBL" id="GAX28383.1"/>
    </source>
</evidence>
<dbReference type="PROSITE" id="PS00075">
    <property type="entry name" value="DHFR_1"/>
    <property type="match status" value="1"/>
</dbReference>
<dbReference type="GO" id="GO:0046654">
    <property type="term" value="P:tetrahydrofolate biosynthetic process"/>
    <property type="evidence" value="ECO:0007669"/>
    <property type="project" value="UniProtKB-UniPathway"/>
</dbReference>
<keyword evidence="6" id="KW-0808">Transferase</keyword>
<reference evidence="14 15" key="1">
    <citation type="journal article" date="2015" name="Plant Cell">
        <title>Oil accumulation by the oleaginous diatom Fistulifera solaris as revealed by the genome and transcriptome.</title>
        <authorList>
            <person name="Tanaka T."/>
            <person name="Maeda Y."/>
            <person name="Veluchamy A."/>
            <person name="Tanaka M."/>
            <person name="Abida H."/>
            <person name="Marechal E."/>
            <person name="Bowler C."/>
            <person name="Muto M."/>
            <person name="Sunaga Y."/>
            <person name="Tanaka M."/>
            <person name="Yoshino T."/>
            <person name="Taniguchi T."/>
            <person name="Fukuda Y."/>
            <person name="Nemoto M."/>
            <person name="Matsumoto M."/>
            <person name="Wong P.S."/>
            <person name="Aburatani S."/>
            <person name="Fujibuchi W."/>
        </authorList>
    </citation>
    <scope>NUCLEOTIDE SEQUENCE [LARGE SCALE GENOMIC DNA]</scope>
    <source>
        <strain evidence="14 15">JPCC DA0580</strain>
    </source>
</reference>
<comment type="caution">
    <text evidence="14">The sequence shown here is derived from an EMBL/GenBank/DDBJ whole genome shotgun (WGS) entry which is preliminary data.</text>
</comment>
<keyword evidence="4" id="KW-0554">One-carbon metabolism</keyword>
<organism evidence="14 15">
    <name type="scientific">Fistulifera solaris</name>
    <name type="common">Oleaginous diatom</name>
    <dbReference type="NCBI Taxonomy" id="1519565"/>
    <lineage>
        <taxon>Eukaryota</taxon>
        <taxon>Sar</taxon>
        <taxon>Stramenopiles</taxon>
        <taxon>Ochrophyta</taxon>
        <taxon>Bacillariophyta</taxon>
        <taxon>Bacillariophyceae</taxon>
        <taxon>Bacillariophycidae</taxon>
        <taxon>Naviculales</taxon>
        <taxon>Naviculaceae</taxon>
        <taxon>Fistulifera</taxon>
    </lineage>
</organism>
<evidence type="ECO:0000256" key="7">
    <source>
        <dbReference type="ARBA" id="ARBA00022727"/>
    </source>
</evidence>
<dbReference type="InterPro" id="IPR017925">
    <property type="entry name" value="DHFR_CS"/>
</dbReference>
<dbReference type="EC" id="1.5.1.3" evidence="2"/>
<keyword evidence="8" id="KW-0521">NADP</keyword>
<comment type="function">
    <text evidence="10">Bifunctional enzyme. Involved in de novo dTMP biosynthesis. Key enzyme in folate metabolism. Catalyzes an essential reaction for de novo glycine and purine synthesis, DNA precursor synthesis, and for the conversion of dUMP to dTMP.</text>
</comment>
<dbReference type="GO" id="GO:0009165">
    <property type="term" value="P:nucleotide biosynthetic process"/>
    <property type="evidence" value="ECO:0007669"/>
    <property type="project" value="UniProtKB-KW"/>
</dbReference>
<gene>
    <name evidence="14" type="ORF">FisN_4Hu045</name>
</gene>
<protein>
    <recommendedName>
        <fullName evidence="3">Bifunctional dihydrofolate reductase-thymidylate synthase</fullName>
        <ecNumber evidence="2">1.5.1.3</ecNumber>
        <ecNumber evidence="1">2.1.1.45</ecNumber>
    </recommendedName>
</protein>
<keyword evidence="15" id="KW-1185">Reference proteome</keyword>
<feature type="region of interest" description="Disordered" evidence="12">
    <location>
        <begin position="36"/>
        <end position="58"/>
    </location>
</feature>
<evidence type="ECO:0000256" key="12">
    <source>
        <dbReference type="SAM" id="MobiDB-lite"/>
    </source>
</evidence>
<accession>A0A1Z5KPZ7</accession>
<dbReference type="GO" id="GO:0006730">
    <property type="term" value="P:one-carbon metabolic process"/>
    <property type="evidence" value="ECO:0007669"/>
    <property type="project" value="UniProtKB-KW"/>
</dbReference>
<dbReference type="InterPro" id="IPR001796">
    <property type="entry name" value="DHFR_dom"/>
</dbReference>
<dbReference type="InParanoid" id="A0A1Z5KPZ7"/>
<dbReference type="GO" id="GO:0032259">
    <property type="term" value="P:methylation"/>
    <property type="evidence" value="ECO:0007669"/>
    <property type="project" value="UniProtKB-KW"/>
</dbReference>
<evidence type="ECO:0000256" key="2">
    <source>
        <dbReference type="ARBA" id="ARBA00012856"/>
    </source>
</evidence>
<evidence type="ECO:0000259" key="13">
    <source>
        <dbReference type="PROSITE" id="PS51330"/>
    </source>
</evidence>
<dbReference type="Proteomes" id="UP000198406">
    <property type="component" value="Unassembled WGS sequence"/>
</dbReference>
<name>A0A1Z5KPZ7_FISSO</name>
<dbReference type="GO" id="GO:0004146">
    <property type="term" value="F:dihydrofolate reductase activity"/>
    <property type="evidence" value="ECO:0007669"/>
    <property type="project" value="UniProtKB-EC"/>
</dbReference>
<evidence type="ECO:0000256" key="6">
    <source>
        <dbReference type="ARBA" id="ARBA00022679"/>
    </source>
</evidence>
<evidence type="ECO:0000256" key="11">
    <source>
        <dbReference type="RuleBase" id="RU004474"/>
    </source>
</evidence>
<evidence type="ECO:0000256" key="3">
    <source>
        <dbReference type="ARBA" id="ARBA00019798"/>
    </source>
</evidence>
<dbReference type="EMBL" id="BDSP01000273">
    <property type="protein sequence ID" value="GAX28383.1"/>
    <property type="molecule type" value="Genomic_DNA"/>
</dbReference>
<feature type="compositionally biased region" description="Basic and acidic residues" evidence="12">
    <location>
        <begin position="40"/>
        <end position="58"/>
    </location>
</feature>
<evidence type="ECO:0000256" key="1">
    <source>
        <dbReference type="ARBA" id="ARBA00011947"/>
    </source>
</evidence>
<evidence type="ECO:0000313" key="15">
    <source>
        <dbReference type="Proteomes" id="UP000198406"/>
    </source>
</evidence>
<dbReference type="InterPro" id="IPR024072">
    <property type="entry name" value="DHFR-like_dom_sf"/>
</dbReference>
<dbReference type="PROSITE" id="PS51330">
    <property type="entry name" value="DHFR_2"/>
    <property type="match status" value="1"/>
</dbReference>
<dbReference type="UniPathway" id="UPA00077">
    <property type="reaction ID" value="UER00158"/>
</dbReference>
<evidence type="ECO:0000256" key="10">
    <source>
        <dbReference type="ARBA" id="ARBA00025154"/>
    </source>
</evidence>
<keyword evidence="9" id="KW-0560">Oxidoreductase</keyword>
<evidence type="ECO:0000256" key="5">
    <source>
        <dbReference type="ARBA" id="ARBA00022603"/>
    </source>
</evidence>
<comment type="similarity">
    <text evidence="11">Belongs to the dihydrofolate reductase family.</text>
</comment>
<evidence type="ECO:0000256" key="9">
    <source>
        <dbReference type="ARBA" id="ARBA00023002"/>
    </source>
</evidence>
<sequence length="131" mass="15479">MSFISLRHTIFRSALEKKFWNQSRHFAVKELSWCAASESPNKKQRENARNNSDDETTNEERKLIDFRFGIVAAAARENNVIGFDGTLPWNLPEEREMFKALTRDKILLEIRCMWLIPSTWRCKWPILLPSH</sequence>
<dbReference type="Gene3D" id="3.40.430.10">
    <property type="entry name" value="Dihydrofolate Reductase, subunit A"/>
    <property type="match status" value="1"/>
</dbReference>
<dbReference type="EC" id="2.1.1.45" evidence="1"/>